<name>A0A420P9B3_FUSOX</name>
<dbReference type="EMBL" id="MRCY01000346">
    <property type="protein sequence ID" value="RKK89111.1"/>
    <property type="molecule type" value="Genomic_DNA"/>
</dbReference>
<dbReference type="VEuPathDB" id="FungiDB:HZS61_011118"/>
<comment type="caution">
    <text evidence="2">The sequence shown here is derived from an EMBL/GenBank/DDBJ whole genome shotgun (WGS) entry which is preliminary data.</text>
</comment>
<dbReference type="PANTHER" id="PTHR46599">
    <property type="entry name" value="PIGGYBAC TRANSPOSABLE ELEMENT-DERIVED PROTEIN 4"/>
    <property type="match status" value="1"/>
</dbReference>
<dbReference type="Proteomes" id="UP000285860">
    <property type="component" value="Unassembled WGS sequence"/>
</dbReference>
<organism evidence="2 3">
    <name type="scientific">Fusarium oxysporum</name>
    <name type="common">Fusarium vascular wilt</name>
    <dbReference type="NCBI Taxonomy" id="5507"/>
    <lineage>
        <taxon>Eukaryota</taxon>
        <taxon>Fungi</taxon>
        <taxon>Dikarya</taxon>
        <taxon>Ascomycota</taxon>
        <taxon>Pezizomycotina</taxon>
        <taxon>Sordariomycetes</taxon>
        <taxon>Hypocreomycetidae</taxon>
        <taxon>Hypocreales</taxon>
        <taxon>Nectriaceae</taxon>
        <taxon>Fusarium</taxon>
        <taxon>Fusarium oxysporum species complex</taxon>
    </lineage>
</organism>
<dbReference type="Pfam" id="PF13843">
    <property type="entry name" value="DDE_Tnp_1_7"/>
    <property type="match status" value="1"/>
</dbReference>
<evidence type="ECO:0000259" key="1">
    <source>
        <dbReference type="Pfam" id="PF13843"/>
    </source>
</evidence>
<dbReference type="VEuPathDB" id="FungiDB:FOZG_18394"/>
<reference evidence="2 3" key="1">
    <citation type="journal article" date="2018" name="Sci. Rep.">
        <title>Characterisation of pathogen-specific regions and novel effector candidates in Fusarium oxysporum f. sp. cepae.</title>
        <authorList>
            <person name="Armitage A.D."/>
            <person name="Taylor A."/>
            <person name="Sobczyk M.K."/>
            <person name="Baxter L."/>
            <person name="Greenfield B.P."/>
            <person name="Bates H.J."/>
            <person name="Wilson F."/>
            <person name="Jackson A.C."/>
            <person name="Ott S."/>
            <person name="Harrison R.J."/>
            <person name="Clarkson J.P."/>
        </authorList>
    </citation>
    <scope>NUCLEOTIDE SEQUENCE [LARGE SCALE GENOMIC DNA]</scope>
    <source>
        <strain evidence="2 3">Fo_A28</strain>
    </source>
</reference>
<evidence type="ECO:0000313" key="2">
    <source>
        <dbReference type="EMBL" id="RKK89111.1"/>
    </source>
</evidence>
<protein>
    <recommendedName>
        <fullName evidence="1">PiggyBac transposable element-derived protein domain-containing protein</fullName>
    </recommendedName>
</protein>
<evidence type="ECO:0000313" key="3">
    <source>
        <dbReference type="Proteomes" id="UP000285860"/>
    </source>
</evidence>
<gene>
    <name evidence="2" type="ORF">BFJ68_g16788</name>
</gene>
<dbReference type="AlphaFoldDB" id="A0A420P9B3"/>
<dbReference type="InterPro" id="IPR029526">
    <property type="entry name" value="PGBD"/>
</dbReference>
<sequence length="252" mass="28286">MQCSWSEPWSAQLYIPGNNVTVDECMVPFTGRSKDTTLVKNKPTPVGFKIWVIAQNGFFIRWLWHVKASPYTAVIVELPKKKPAAKPQQGKKRKGRPKETVALSNTAGVVIHLVNMLPKQTYHVFMDNLFSSPNLFRALREAGHGATGTARPNCGITKELKLAKGKDKVAQIAWEDNSLGLFFFTVYSGADDQRTLKRRKKPADKGAQSKPIQETFGDVAIKVIPIPTVSTSYNDEMNHVDRRRSDKVLYEL</sequence>
<feature type="domain" description="PiggyBac transposable element-derived protein" evidence="1">
    <location>
        <begin position="11"/>
        <end position="244"/>
    </location>
</feature>
<accession>A0A420P9B3</accession>
<dbReference type="VEuPathDB" id="FungiDB:FOC1_g10001248"/>
<dbReference type="PANTHER" id="PTHR46599:SF3">
    <property type="entry name" value="PIGGYBAC TRANSPOSABLE ELEMENT-DERIVED PROTEIN 4"/>
    <property type="match status" value="1"/>
</dbReference>
<proteinExistence type="predicted"/>